<evidence type="ECO:0000256" key="1">
    <source>
        <dbReference type="SAM" id="MobiDB-lite"/>
    </source>
</evidence>
<dbReference type="EMBL" id="JALJOR010000003">
    <property type="protein sequence ID" value="KAK9819983.1"/>
    <property type="molecule type" value="Genomic_DNA"/>
</dbReference>
<evidence type="ECO:0000313" key="2">
    <source>
        <dbReference type="EMBL" id="KAK9819983.1"/>
    </source>
</evidence>
<accession>A0AAW1QEW9</accession>
<dbReference type="Proteomes" id="UP001489004">
    <property type="component" value="Unassembled WGS sequence"/>
</dbReference>
<gene>
    <name evidence="2" type="ORF">WJX72_004793</name>
</gene>
<reference evidence="2 3" key="1">
    <citation type="journal article" date="2024" name="Nat. Commun.">
        <title>Phylogenomics reveals the evolutionary origins of lichenization in chlorophyte algae.</title>
        <authorList>
            <person name="Puginier C."/>
            <person name="Libourel C."/>
            <person name="Otte J."/>
            <person name="Skaloud P."/>
            <person name="Haon M."/>
            <person name="Grisel S."/>
            <person name="Petersen M."/>
            <person name="Berrin J.G."/>
            <person name="Delaux P.M."/>
            <person name="Dal Grande F."/>
            <person name="Keller J."/>
        </authorList>
    </citation>
    <scope>NUCLEOTIDE SEQUENCE [LARGE SCALE GENOMIC DNA]</scope>
    <source>
        <strain evidence="2 3">SAG 2043</strain>
    </source>
</reference>
<name>A0AAW1QEW9_9CHLO</name>
<feature type="region of interest" description="Disordered" evidence="1">
    <location>
        <begin position="362"/>
        <end position="399"/>
    </location>
</feature>
<comment type="caution">
    <text evidence="2">The sequence shown here is derived from an EMBL/GenBank/DDBJ whole genome shotgun (WGS) entry which is preliminary data.</text>
</comment>
<keyword evidence="3" id="KW-1185">Reference proteome</keyword>
<feature type="compositionally biased region" description="Polar residues" evidence="1">
    <location>
        <begin position="637"/>
        <end position="658"/>
    </location>
</feature>
<sequence length="658" mass="71359">MLIHNARWQVKVPKGCDYTKKDKCLLDDINSNEIVVKFKSGDNNGIIEFNLDTLDNTDGGSKTQWTAVQFPGDKSQWPPKAGVDLCNDATGTGKKFRGIIDKSQWKCGLKFLVCVKPEKNPWSYANTGCCFTVKVDPLPGSVCQDPHFVAFSGEKFDFHGEDNKVFSIVSSPAFQLNALFSPANVVDGQTFMTEMGIMTAQGDRIHVMAADFAKLAVKLTGGHMMALPADSMISLDSGMTLTMVPAGLGSGETLTITTSDLRVQIYSPAWDQDGGDGVIAVHLNLAVEVLNEGITLHGVLGQTYAPGANVATSITDDNNKGGSEYADYHTRIEGSMEDYLVSGLFQCDARFCKFVPADDIALPGDESDSAFPETSADVTADSRRKLQEPEAADVDYTTESTVIYSQPIAETAEDAPANRRMLQDGSVDYTTDSTVIYADIPTEESSDDTILPTEESSDDTTPPTEESSDDTTPQRHRRMLQDDGGADYTTDSTVIYADFPTEESIADSTPERRLLQDGGADYTTDSTVIYADLPTEEASDDSNAERRLLQEDADYSTESTVVYSEAFADTSEATSETTSEATSEASSEANSENTSETNSEATSDTTEEATSERRRLQDGEVNVDYTTESVVIYSTPVELSSSTEDSAATSPQNRRMLR</sequence>
<proteinExistence type="predicted"/>
<dbReference type="PANTHER" id="PTHR31656">
    <property type="entry name" value="ROOT CAP DOMAIN-CONTAINING PROTEIN"/>
    <property type="match status" value="1"/>
</dbReference>
<feature type="region of interest" description="Disordered" evidence="1">
    <location>
        <begin position="437"/>
        <end position="658"/>
    </location>
</feature>
<dbReference type="AlphaFoldDB" id="A0AAW1QEW9"/>
<organism evidence="2 3">
    <name type="scientific">[Myrmecia] bisecta</name>
    <dbReference type="NCBI Taxonomy" id="41462"/>
    <lineage>
        <taxon>Eukaryota</taxon>
        <taxon>Viridiplantae</taxon>
        <taxon>Chlorophyta</taxon>
        <taxon>core chlorophytes</taxon>
        <taxon>Trebouxiophyceae</taxon>
        <taxon>Trebouxiales</taxon>
        <taxon>Trebouxiaceae</taxon>
        <taxon>Myrmecia</taxon>
    </lineage>
</organism>
<protein>
    <submittedName>
        <fullName evidence="2">Uncharacterized protein</fullName>
    </submittedName>
</protein>
<evidence type="ECO:0000313" key="3">
    <source>
        <dbReference type="Proteomes" id="UP001489004"/>
    </source>
</evidence>
<feature type="compositionally biased region" description="Low complexity" evidence="1">
    <location>
        <begin position="568"/>
        <end position="604"/>
    </location>
</feature>